<proteinExistence type="predicted"/>
<dbReference type="Proteomes" id="UP000694892">
    <property type="component" value="Chromosome 6S"/>
</dbReference>
<feature type="signal peptide" evidence="1">
    <location>
        <begin position="1"/>
        <end position="27"/>
    </location>
</feature>
<sequence>MHYISITLKYIPFLVLLFLLVIKITECKCNWVYRLQHTWQPSHNTCWFPWRMILTEPFIQFLLLISSYGV</sequence>
<dbReference type="EMBL" id="CM004477">
    <property type="protein sequence ID" value="OCT73775.1"/>
    <property type="molecule type" value="Genomic_DNA"/>
</dbReference>
<reference evidence="3" key="1">
    <citation type="journal article" date="2016" name="Nature">
        <title>Genome evolution in the allotetraploid frog Xenopus laevis.</title>
        <authorList>
            <person name="Session A.M."/>
            <person name="Uno Y."/>
            <person name="Kwon T."/>
            <person name="Chapman J.A."/>
            <person name="Toyoda A."/>
            <person name="Takahashi S."/>
            <person name="Fukui A."/>
            <person name="Hikosaka A."/>
            <person name="Suzuki A."/>
            <person name="Kondo M."/>
            <person name="van Heeringen S.J."/>
            <person name="Quigley I."/>
            <person name="Heinz S."/>
            <person name="Ogino H."/>
            <person name="Ochi H."/>
            <person name="Hellsten U."/>
            <person name="Lyons J.B."/>
            <person name="Simakov O."/>
            <person name="Putnam N."/>
            <person name="Stites J."/>
            <person name="Kuroki Y."/>
            <person name="Tanaka T."/>
            <person name="Michiue T."/>
            <person name="Watanabe M."/>
            <person name="Bogdanovic O."/>
            <person name="Lister R."/>
            <person name="Georgiou G."/>
            <person name="Paranjpe S.S."/>
            <person name="van Kruijsbergen I."/>
            <person name="Shu S."/>
            <person name="Carlson J."/>
            <person name="Kinoshita T."/>
            <person name="Ohta Y."/>
            <person name="Mawaribuchi S."/>
            <person name="Jenkins J."/>
            <person name="Grimwood J."/>
            <person name="Schmutz J."/>
            <person name="Mitros T."/>
            <person name="Mozaffari S.V."/>
            <person name="Suzuki Y."/>
            <person name="Haramoto Y."/>
            <person name="Yamamoto T.S."/>
            <person name="Takagi C."/>
            <person name="Heald R."/>
            <person name="Miller K."/>
            <person name="Haudenschild C."/>
            <person name="Kitzman J."/>
            <person name="Nakayama T."/>
            <person name="Izutsu Y."/>
            <person name="Robert J."/>
            <person name="Fortriede J."/>
            <person name="Burns K."/>
            <person name="Lotay V."/>
            <person name="Karimi K."/>
            <person name="Yasuoka Y."/>
            <person name="Dichmann D.S."/>
            <person name="Flajnik M.F."/>
            <person name="Houston D.W."/>
            <person name="Shendure J."/>
            <person name="DuPasquier L."/>
            <person name="Vize P.D."/>
            <person name="Zorn A.M."/>
            <person name="Ito M."/>
            <person name="Marcotte E.M."/>
            <person name="Wallingford J.B."/>
            <person name="Ito Y."/>
            <person name="Asashima M."/>
            <person name="Ueno N."/>
            <person name="Matsuda Y."/>
            <person name="Veenstra G.J."/>
            <person name="Fujiyama A."/>
            <person name="Harland R.M."/>
            <person name="Taira M."/>
            <person name="Rokhsar D.S."/>
        </authorList>
    </citation>
    <scope>NUCLEOTIDE SEQUENCE [LARGE SCALE GENOMIC DNA]</scope>
    <source>
        <strain evidence="3">J</strain>
    </source>
</reference>
<keyword evidence="1" id="KW-0732">Signal</keyword>
<evidence type="ECO:0000313" key="2">
    <source>
        <dbReference type="EMBL" id="OCT73775.1"/>
    </source>
</evidence>
<evidence type="ECO:0000256" key="1">
    <source>
        <dbReference type="SAM" id="SignalP"/>
    </source>
</evidence>
<organism evidence="2 3">
    <name type="scientific">Xenopus laevis</name>
    <name type="common">African clawed frog</name>
    <dbReference type="NCBI Taxonomy" id="8355"/>
    <lineage>
        <taxon>Eukaryota</taxon>
        <taxon>Metazoa</taxon>
        <taxon>Chordata</taxon>
        <taxon>Craniata</taxon>
        <taxon>Vertebrata</taxon>
        <taxon>Euteleostomi</taxon>
        <taxon>Amphibia</taxon>
        <taxon>Batrachia</taxon>
        <taxon>Anura</taxon>
        <taxon>Pipoidea</taxon>
        <taxon>Pipidae</taxon>
        <taxon>Xenopodinae</taxon>
        <taxon>Xenopus</taxon>
        <taxon>Xenopus</taxon>
    </lineage>
</organism>
<dbReference type="AlphaFoldDB" id="A0A974HDC8"/>
<name>A0A974HDC8_XENLA</name>
<protein>
    <submittedName>
        <fullName evidence="2">Uncharacterized protein</fullName>
    </submittedName>
</protein>
<gene>
    <name evidence="2" type="ORF">XELAEV_18032739mg</name>
</gene>
<evidence type="ECO:0000313" key="3">
    <source>
        <dbReference type="Proteomes" id="UP000694892"/>
    </source>
</evidence>
<feature type="chain" id="PRO_5037216596" evidence="1">
    <location>
        <begin position="28"/>
        <end position="70"/>
    </location>
</feature>
<accession>A0A974HDC8</accession>